<dbReference type="InterPro" id="IPR058240">
    <property type="entry name" value="rSAM_sf"/>
</dbReference>
<dbReference type="InterPro" id="IPR023404">
    <property type="entry name" value="rSAM_horseshoe"/>
</dbReference>
<gene>
    <name evidence="2" type="ORF">NF865_03120</name>
</gene>
<dbReference type="EMBL" id="CP099582">
    <property type="protein sequence ID" value="USS41796.1"/>
    <property type="molecule type" value="Genomic_DNA"/>
</dbReference>
<dbReference type="SFLD" id="SFLDS00029">
    <property type="entry name" value="Radical_SAM"/>
    <property type="match status" value="1"/>
</dbReference>
<dbReference type="SMART" id="SM00729">
    <property type="entry name" value="Elp3"/>
    <property type="match status" value="1"/>
</dbReference>
<keyword evidence="3" id="KW-1185">Reference proteome</keyword>
<protein>
    <submittedName>
        <fullName evidence="2">B12-binding domain-containing radical SAM protein</fullName>
    </submittedName>
</protein>
<evidence type="ECO:0000259" key="1">
    <source>
        <dbReference type="PROSITE" id="PS51918"/>
    </source>
</evidence>
<dbReference type="PANTHER" id="PTHR42731">
    <property type="entry name" value="SLL1084 PROTEIN"/>
    <property type="match status" value="1"/>
</dbReference>
<dbReference type="AlphaFoldDB" id="A0A9E7N127"/>
<feature type="domain" description="Radical SAM core" evidence="1">
    <location>
        <begin position="211"/>
        <end position="460"/>
    </location>
</feature>
<reference evidence="2" key="1">
    <citation type="journal article" date="1998" name="Int. J. Syst. Bacteriol. 48 Pt">
        <title>Thermococcus guaymasensis sp. nov. and Thermococcus aggregans sp. nov., two novel thermophilic archaea isolated from the Guaymas Basin hydrothermal vent site.</title>
        <authorList>
            <person name="Canganella F."/>
            <person name="Jones W.J."/>
            <person name="Gambacorta A."/>
            <person name="Antranikian G."/>
        </authorList>
    </citation>
    <scope>NUCLEOTIDE SEQUENCE</scope>
    <source>
        <strain evidence="2">TY</strain>
    </source>
</reference>
<reference evidence="2" key="2">
    <citation type="submission" date="2022-06" db="EMBL/GenBank/DDBJ databases">
        <authorList>
            <person name="Park Y.-J."/>
        </authorList>
    </citation>
    <scope>NUCLEOTIDE SEQUENCE</scope>
    <source>
        <strain evidence="2">TY</strain>
    </source>
</reference>
<dbReference type="PROSITE" id="PS51918">
    <property type="entry name" value="RADICAL_SAM"/>
    <property type="match status" value="1"/>
</dbReference>
<sequence>MTRIVLSTDETLTSTYHDVPLLDFLGCAPVDKLPSWVFRILDSQVPDNNGVLTMAPYGLRKIEAALLAQGFKREEVVVAHPRKIEQFIDEKTTIVALYEMDPMGLGPVSMMFTNGGKWTNYTSVKFKELVERINRVRERKGYKFKLVVGGPGSWQIDFKRKEREKLKIDHVVIGEAEHVVGEIFRDIESGNADETIHIKSWPKVEEIPTIVAPSYKGIVEVMRGCGRGCRFCEPNLRVARYIPLEKIEEEIRLNIKAGIDHAWLHSEDIFLYKVEDKKNFYPNAEAVVELFEMARRHTRNVNPTHGAVAGALANPGMIEKISRIVGANERHWIGIQVGLETASPALIGMYMANKMKPFSPEEWPWVVLNGTYVFNKNYWFPAYTTILGLPGETEEDEIMTAQLIITMEKELEEKLGNRAHFTVTPLAFIPMGLLKDKEFFNVEEMMTEGRFLHLYHAWRHLYREVVKGLPMVMRGNPFLLPFYPLARVGARLVVEHLRKWGIKHGFNPDKRLEPLEVKIDVDEHKWHSVPSLIEAY</sequence>
<dbReference type="KEGG" id="tagg:NF865_03120"/>
<proteinExistence type="predicted"/>
<dbReference type="PANTHER" id="PTHR42731:SF4">
    <property type="entry name" value="RADICAL SAM DOMAIN PROTEIN"/>
    <property type="match status" value="1"/>
</dbReference>
<dbReference type="GO" id="GO:0003824">
    <property type="term" value="F:catalytic activity"/>
    <property type="evidence" value="ECO:0007669"/>
    <property type="project" value="InterPro"/>
</dbReference>
<accession>A0A9E7N127</accession>
<evidence type="ECO:0000313" key="2">
    <source>
        <dbReference type="EMBL" id="USS41796.1"/>
    </source>
</evidence>
<dbReference type="Proteomes" id="UP001055732">
    <property type="component" value="Chromosome"/>
</dbReference>
<dbReference type="SUPFAM" id="SSF102114">
    <property type="entry name" value="Radical SAM enzymes"/>
    <property type="match status" value="1"/>
</dbReference>
<dbReference type="GO" id="GO:0051536">
    <property type="term" value="F:iron-sulfur cluster binding"/>
    <property type="evidence" value="ECO:0007669"/>
    <property type="project" value="InterPro"/>
</dbReference>
<dbReference type="InterPro" id="IPR007197">
    <property type="entry name" value="rSAM"/>
</dbReference>
<dbReference type="SFLD" id="SFLDG01082">
    <property type="entry name" value="B12-binding_domain_containing"/>
    <property type="match status" value="1"/>
</dbReference>
<dbReference type="RefSeq" id="WP_253305731.1">
    <property type="nucleotide sequence ID" value="NZ_CP099582.1"/>
</dbReference>
<evidence type="ECO:0000313" key="3">
    <source>
        <dbReference type="Proteomes" id="UP001055732"/>
    </source>
</evidence>
<dbReference type="Pfam" id="PF04055">
    <property type="entry name" value="Radical_SAM"/>
    <property type="match status" value="1"/>
</dbReference>
<dbReference type="InterPro" id="IPR006638">
    <property type="entry name" value="Elp3/MiaA/NifB-like_rSAM"/>
</dbReference>
<organism evidence="2 3">
    <name type="scientific">Thermococcus aggregans</name>
    <dbReference type="NCBI Taxonomy" id="110163"/>
    <lineage>
        <taxon>Archaea</taxon>
        <taxon>Methanobacteriati</taxon>
        <taxon>Methanobacteriota</taxon>
        <taxon>Thermococci</taxon>
        <taxon>Thermococcales</taxon>
        <taxon>Thermococcaceae</taxon>
        <taxon>Thermococcus</taxon>
    </lineage>
</organism>
<name>A0A9E7N127_THEAG</name>
<dbReference type="Gene3D" id="3.80.30.20">
    <property type="entry name" value="tm_1862 like domain"/>
    <property type="match status" value="1"/>
</dbReference>